<keyword evidence="1" id="KW-0812">Transmembrane</keyword>
<name>A0A1V0SLK2_9VIRU</name>
<feature type="transmembrane region" description="Helical" evidence="1">
    <location>
        <begin position="12"/>
        <end position="34"/>
    </location>
</feature>
<keyword evidence="1" id="KW-0472">Membrane</keyword>
<organism evidence="2">
    <name type="scientific">Klosneuvirus KNV1</name>
    <dbReference type="NCBI Taxonomy" id="1977640"/>
    <lineage>
        <taxon>Viruses</taxon>
        <taxon>Varidnaviria</taxon>
        <taxon>Bamfordvirae</taxon>
        <taxon>Nucleocytoviricota</taxon>
        <taxon>Megaviricetes</taxon>
        <taxon>Imitervirales</taxon>
        <taxon>Mimiviridae</taxon>
        <taxon>Klosneuvirinae</taxon>
        <taxon>Klosneuvirus</taxon>
    </lineage>
</organism>
<dbReference type="EMBL" id="KY684116">
    <property type="protein sequence ID" value="ARF12615.1"/>
    <property type="molecule type" value="Genomic_DNA"/>
</dbReference>
<protein>
    <submittedName>
        <fullName evidence="2">Uncharacterized protein</fullName>
    </submittedName>
</protein>
<evidence type="ECO:0000256" key="1">
    <source>
        <dbReference type="SAM" id="Phobius"/>
    </source>
</evidence>
<keyword evidence="1" id="KW-1133">Transmembrane helix</keyword>
<evidence type="ECO:0000313" key="2">
    <source>
        <dbReference type="EMBL" id="ARF12615.1"/>
    </source>
</evidence>
<proteinExistence type="predicted"/>
<reference evidence="2" key="1">
    <citation type="journal article" date="2017" name="Science">
        <title>Giant viruses with an expanded complement of translation system components.</title>
        <authorList>
            <person name="Schulz F."/>
            <person name="Yutin N."/>
            <person name="Ivanova N.N."/>
            <person name="Ortega D.R."/>
            <person name="Lee T.K."/>
            <person name="Vierheilig J."/>
            <person name="Daims H."/>
            <person name="Horn M."/>
            <person name="Wagner M."/>
            <person name="Jensen G.J."/>
            <person name="Kyrpides N.C."/>
            <person name="Koonin E.V."/>
            <person name="Woyke T."/>
        </authorList>
    </citation>
    <scope>NUCLEOTIDE SEQUENCE</scope>
    <source>
        <strain evidence="2">KNV1</strain>
    </source>
</reference>
<gene>
    <name evidence="2" type="ORF">Klosneuvirus_9_17</name>
</gene>
<feature type="transmembrane region" description="Helical" evidence="1">
    <location>
        <begin position="46"/>
        <end position="63"/>
    </location>
</feature>
<sequence length="70" mass="7912">MDFLQQNKNVVIIVAVVVIGYLLLQTELIQGLLLSLRIQWAGLSDLMKVVVLLLVVYCAYYCLTNKQSIL</sequence>
<accession>A0A1V0SLK2</accession>